<evidence type="ECO:0000256" key="1">
    <source>
        <dbReference type="ARBA" id="ARBA00022801"/>
    </source>
</evidence>
<dbReference type="InterPro" id="IPR005645">
    <property type="entry name" value="FSH-like_dom"/>
</dbReference>
<protein>
    <recommendedName>
        <fullName evidence="2">Serine hydrolase domain-containing protein</fullName>
    </recommendedName>
</protein>
<evidence type="ECO:0000313" key="3">
    <source>
        <dbReference type="EMBL" id="KAK6353818.1"/>
    </source>
</evidence>
<evidence type="ECO:0000313" key="4">
    <source>
        <dbReference type="Proteomes" id="UP001373714"/>
    </source>
</evidence>
<dbReference type="Pfam" id="PF03959">
    <property type="entry name" value="FSH1"/>
    <property type="match status" value="1"/>
</dbReference>
<feature type="domain" description="Serine hydrolase" evidence="2">
    <location>
        <begin position="2"/>
        <end position="202"/>
    </location>
</feature>
<proteinExistence type="predicted"/>
<sequence>MHFLCLHGMGTNNKVFETQTAAIRAELGDDHTYDFVEGTIPWPKALDLGSLFSDDDDYFSYFDPSDPLSMHQAILDLRRYIQVDGPFDGVLAFSQGATLASSLLLMDQAGSDDAKNGNYSSGFKCAIFLAAGLAWNLHDLQKNLWTQVDEASELRIHIPTAHVWASNDPLGPAIGTAVAAISVPGTRYSYIHDEGHTVPGRRSPEKLHATLKVIRRAIWESSFVTE</sequence>
<dbReference type="InterPro" id="IPR050593">
    <property type="entry name" value="LovG"/>
</dbReference>
<accession>A0AAV9V5M2</accession>
<evidence type="ECO:0000259" key="2">
    <source>
        <dbReference type="Pfam" id="PF03959"/>
    </source>
</evidence>
<gene>
    <name evidence="3" type="ORF">TWF730_008242</name>
</gene>
<dbReference type="AlphaFoldDB" id="A0AAV9V5M2"/>
<name>A0AAV9V5M2_9PEZI</name>
<keyword evidence="4" id="KW-1185">Reference proteome</keyword>
<dbReference type="PANTHER" id="PTHR48070:SF7">
    <property type="entry name" value="SERINE HYDROLASE FSH DOMAIN-CONTAINING PROTEIN-RELATED"/>
    <property type="match status" value="1"/>
</dbReference>
<dbReference type="GO" id="GO:0019748">
    <property type="term" value="P:secondary metabolic process"/>
    <property type="evidence" value="ECO:0007669"/>
    <property type="project" value="TreeGrafter"/>
</dbReference>
<dbReference type="GO" id="GO:0005634">
    <property type="term" value="C:nucleus"/>
    <property type="evidence" value="ECO:0007669"/>
    <property type="project" value="TreeGrafter"/>
</dbReference>
<comment type="caution">
    <text evidence="3">The sequence shown here is derived from an EMBL/GenBank/DDBJ whole genome shotgun (WGS) entry which is preliminary data.</text>
</comment>
<organism evidence="3 4">
    <name type="scientific">Orbilia blumenaviensis</name>
    <dbReference type="NCBI Taxonomy" id="1796055"/>
    <lineage>
        <taxon>Eukaryota</taxon>
        <taxon>Fungi</taxon>
        <taxon>Dikarya</taxon>
        <taxon>Ascomycota</taxon>
        <taxon>Pezizomycotina</taxon>
        <taxon>Orbiliomycetes</taxon>
        <taxon>Orbiliales</taxon>
        <taxon>Orbiliaceae</taxon>
        <taxon>Orbilia</taxon>
    </lineage>
</organism>
<reference evidence="3 4" key="1">
    <citation type="submission" date="2019-10" db="EMBL/GenBank/DDBJ databases">
        <authorList>
            <person name="Palmer J.M."/>
        </authorList>
    </citation>
    <scope>NUCLEOTIDE SEQUENCE [LARGE SCALE GENOMIC DNA]</scope>
    <source>
        <strain evidence="3 4">TWF730</strain>
    </source>
</reference>
<dbReference type="InterPro" id="IPR029058">
    <property type="entry name" value="AB_hydrolase_fold"/>
</dbReference>
<dbReference type="SUPFAM" id="SSF53474">
    <property type="entry name" value="alpha/beta-Hydrolases"/>
    <property type="match status" value="1"/>
</dbReference>
<dbReference type="GO" id="GO:0005737">
    <property type="term" value="C:cytoplasm"/>
    <property type="evidence" value="ECO:0007669"/>
    <property type="project" value="TreeGrafter"/>
</dbReference>
<dbReference type="EMBL" id="JAVHNS010000005">
    <property type="protein sequence ID" value="KAK6353818.1"/>
    <property type="molecule type" value="Genomic_DNA"/>
</dbReference>
<dbReference type="Proteomes" id="UP001373714">
    <property type="component" value="Unassembled WGS sequence"/>
</dbReference>
<dbReference type="GO" id="GO:0016787">
    <property type="term" value="F:hydrolase activity"/>
    <property type="evidence" value="ECO:0007669"/>
    <property type="project" value="UniProtKB-KW"/>
</dbReference>
<dbReference type="Gene3D" id="3.40.50.1820">
    <property type="entry name" value="alpha/beta hydrolase"/>
    <property type="match status" value="1"/>
</dbReference>
<dbReference type="PANTHER" id="PTHR48070">
    <property type="entry name" value="ESTERASE OVCA2"/>
    <property type="match status" value="1"/>
</dbReference>
<keyword evidence="1" id="KW-0378">Hydrolase</keyword>